<dbReference type="EMBL" id="SSTE01017613">
    <property type="protein sequence ID" value="KAA0040298.1"/>
    <property type="molecule type" value="Genomic_DNA"/>
</dbReference>
<organism evidence="1 2">
    <name type="scientific">Cucumis melo var. makuwa</name>
    <name type="common">Oriental melon</name>
    <dbReference type="NCBI Taxonomy" id="1194695"/>
    <lineage>
        <taxon>Eukaryota</taxon>
        <taxon>Viridiplantae</taxon>
        <taxon>Streptophyta</taxon>
        <taxon>Embryophyta</taxon>
        <taxon>Tracheophyta</taxon>
        <taxon>Spermatophyta</taxon>
        <taxon>Magnoliopsida</taxon>
        <taxon>eudicotyledons</taxon>
        <taxon>Gunneridae</taxon>
        <taxon>Pentapetalae</taxon>
        <taxon>rosids</taxon>
        <taxon>fabids</taxon>
        <taxon>Cucurbitales</taxon>
        <taxon>Cucurbitaceae</taxon>
        <taxon>Benincaseae</taxon>
        <taxon>Cucumis</taxon>
    </lineage>
</organism>
<dbReference type="AlphaFoldDB" id="A0A5A7TBK9"/>
<dbReference type="OrthoDB" id="1304528at2759"/>
<dbReference type="Proteomes" id="UP000321393">
    <property type="component" value="Unassembled WGS sequence"/>
</dbReference>
<accession>A0A5A7TBK9</accession>
<evidence type="ECO:0000313" key="2">
    <source>
        <dbReference type="Proteomes" id="UP000321393"/>
    </source>
</evidence>
<protein>
    <submittedName>
        <fullName evidence="1">Uncharacterized protein</fullName>
    </submittedName>
</protein>
<sequence length="112" mass="12374">MKSLADENLVEANALLSQCFTQFKNKFYKKVGGNGTQANGDSNNSNFSSSGRVMFRDSMKGNVVGKENICLPEAPKLNNICLVEGISTELNSINKLADQGFRRLRLYLSYLS</sequence>
<gene>
    <name evidence="1" type="ORF">E6C27_scaffold2379G00330</name>
</gene>
<comment type="caution">
    <text evidence="1">The sequence shown here is derived from an EMBL/GenBank/DDBJ whole genome shotgun (WGS) entry which is preliminary data.</text>
</comment>
<reference evidence="1 2" key="1">
    <citation type="submission" date="2019-08" db="EMBL/GenBank/DDBJ databases">
        <title>Draft genome sequences of two oriental melons (Cucumis melo L. var makuwa).</title>
        <authorList>
            <person name="Kwon S.-Y."/>
        </authorList>
    </citation>
    <scope>NUCLEOTIDE SEQUENCE [LARGE SCALE GENOMIC DNA]</scope>
    <source>
        <strain evidence="2">cv. SW 3</strain>
        <tissue evidence="1">Leaf</tissue>
    </source>
</reference>
<evidence type="ECO:0000313" key="1">
    <source>
        <dbReference type="EMBL" id="KAA0040298.1"/>
    </source>
</evidence>
<name>A0A5A7TBK9_CUCMM</name>
<proteinExistence type="predicted"/>